<accession>A0A699KKU3</accession>
<gene>
    <name evidence="1" type="ORF">Tci_672040</name>
</gene>
<protein>
    <recommendedName>
        <fullName evidence="2">Gag-Pol polyprotein</fullName>
    </recommendedName>
</protein>
<dbReference type="EMBL" id="BKCJ010530864">
    <property type="protein sequence ID" value="GFB00069.1"/>
    <property type="molecule type" value="Genomic_DNA"/>
</dbReference>
<feature type="non-terminal residue" evidence="1">
    <location>
        <position position="157"/>
    </location>
</feature>
<dbReference type="AlphaFoldDB" id="A0A699KKU3"/>
<comment type="caution">
    <text evidence="1">The sequence shown here is derived from an EMBL/GenBank/DDBJ whole genome shotgun (WGS) entry which is preliminary data.</text>
</comment>
<sequence length="157" mass="17888">MLLCKQAEKCVPLQAEQSDWLADVDEEIDEQELEAHYSYMEKIQEHCNQFESTSNKCLVEKDDSDVTPDSPNMCEHDIQTDQNAKDERDAVANLISNLKLDVDENKKIQKQLKKENTSLAHELKQCKSILAKTSTTLEESNSVQDSCLVAIQTKQIE</sequence>
<evidence type="ECO:0008006" key="2">
    <source>
        <dbReference type="Google" id="ProtNLM"/>
    </source>
</evidence>
<evidence type="ECO:0000313" key="1">
    <source>
        <dbReference type="EMBL" id="GFB00069.1"/>
    </source>
</evidence>
<name>A0A699KKU3_TANCI</name>
<reference evidence="1" key="1">
    <citation type="journal article" date="2019" name="Sci. Rep.">
        <title>Draft genome of Tanacetum cinerariifolium, the natural source of mosquito coil.</title>
        <authorList>
            <person name="Yamashiro T."/>
            <person name="Shiraishi A."/>
            <person name="Satake H."/>
            <person name="Nakayama K."/>
        </authorList>
    </citation>
    <scope>NUCLEOTIDE SEQUENCE</scope>
</reference>
<organism evidence="1">
    <name type="scientific">Tanacetum cinerariifolium</name>
    <name type="common">Dalmatian daisy</name>
    <name type="synonym">Chrysanthemum cinerariifolium</name>
    <dbReference type="NCBI Taxonomy" id="118510"/>
    <lineage>
        <taxon>Eukaryota</taxon>
        <taxon>Viridiplantae</taxon>
        <taxon>Streptophyta</taxon>
        <taxon>Embryophyta</taxon>
        <taxon>Tracheophyta</taxon>
        <taxon>Spermatophyta</taxon>
        <taxon>Magnoliopsida</taxon>
        <taxon>eudicotyledons</taxon>
        <taxon>Gunneridae</taxon>
        <taxon>Pentapetalae</taxon>
        <taxon>asterids</taxon>
        <taxon>campanulids</taxon>
        <taxon>Asterales</taxon>
        <taxon>Asteraceae</taxon>
        <taxon>Asteroideae</taxon>
        <taxon>Anthemideae</taxon>
        <taxon>Anthemidinae</taxon>
        <taxon>Tanacetum</taxon>
    </lineage>
</organism>
<proteinExistence type="predicted"/>